<dbReference type="AlphaFoldDB" id="A0A5C3EXI6"/>
<protein>
    <submittedName>
        <fullName evidence="2">Uncharacterized protein</fullName>
    </submittedName>
</protein>
<sequence>MKRASYDRRRFNAGRPLSYVRAVEWCVLAPCAKECGSRPEVRRGDPSVPNSATGTVLVRYRHAISARGRGAQDQATGEGETRPTGAYTRPLARRWSVCAGDESGLVDVTPPAVFALFPTLGPAPPYPLRQVMLMQRPDEIYQHPKPPAPRLYPPPDEIELFAARGGSEAA</sequence>
<organism evidence="2 3">
    <name type="scientific">Pseudozyma flocculosa</name>
    <dbReference type="NCBI Taxonomy" id="84751"/>
    <lineage>
        <taxon>Eukaryota</taxon>
        <taxon>Fungi</taxon>
        <taxon>Dikarya</taxon>
        <taxon>Basidiomycota</taxon>
        <taxon>Ustilaginomycotina</taxon>
        <taxon>Ustilaginomycetes</taxon>
        <taxon>Ustilaginales</taxon>
        <taxon>Ustilaginaceae</taxon>
        <taxon>Pseudozyma</taxon>
    </lineage>
</organism>
<name>A0A5C3EXI6_9BASI</name>
<reference evidence="2 3" key="1">
    <citation type="submission" date="2018-03" db="EMBL/GenBank/DDBJ databases">
        <authorList>
            <person name="Guldener U."/>
        </authorList>
    </citation>
    <scope>NUCLEOTIDE SEQUENCE [LARGE SCALE GENOMIC DNA]</scope>
    <source>
        <strain evidence="2 3">DAOM196992</strain>
    </source>
</reference>
<proteinExistence type="predicted"/>
<dbReference type="Proteomes" id="UP000323386">
    <property type="component" value="Unassembled WGS sequence"/>
</dbReference>
<feature type="region of interest" description="Disordered" evidence="1">
    <location>
        <begin position="67"/>
        <end position="86"/>
    </location>
</feature>
<evidence type="ECO:0000313" key="2">
    <source>
        <dbReference type="EMBL" id="SPO36944.1"/>
    </source>
</evidence>
<evidence type="ECO:0000256" key="1">
    <source>
        <dbReference type="SAM" id="MobiDB-lite"/>
    </source>
</evidence>
<gene>
    <name evidence="2" type="ORF">PSFLO_02415</name>
</gene>
<evidence type="ECO:0000313" key="3">
    <source>
        <dbReference type="Proteomes" id="UP000323386"/>
    </source>
</evidence>
<accession>A0A5C3EXI6</accession>
<dbReference type="EMBL" id="OOIP01000005">
    <property type="protein sequence ID" value="SPO36944.1"/>
    <property type="molecule type" value="Genomic_DNA"/>
</dbReference>
<keyword evidence="3" id="KW-1185">Reference proteome</keyword>